<dbReference type="GO" id="GO:0005774">
    <property type="term" value="C:vacuolar membrane"/>
    <property type="evidence" value="ECO:0007669"/>
    <property type="project" value="TreeGrafter"/>
</dbReference>
<evidence type="ECO:0000256" key="5">
    <source>
        <dbReference type="SAM" id="Phobius"/>
    </source>
</evidence>
<feature type="domain" description="Amino acid transporter transmembrane" evidence="6">
    <location>
        <begin position="65"/>
        <end position="287"/>
    </location>
</feature>
<dbReference type="Pfam" id="PF01490">
    <property type="entry name" value="Aa_trans"/>
    <property type="match status" value="2"/>
</dbReference>
<evidence type="ECO:0000256" key="2">
    <source>
        <dbReference type="ARBA" id="ARBA00022692"/>
    </source>
</evidence>
<keyword evidence="8" id="KW-1185">Reference proteome</keyword>
<dbReference type="Proteomes" id="UP000324222">
    <property type="component" value="Unassembled WGS sequence"/>
</dbReference>
<name>A0A5B7DY13_PORTR</name>
<dbReference type="InterPro" id="IPR013057">
    <property type="entry name" value="AA_transpt_TM"/>
</dbReference>
<feature type="transmembrane region" description="Helical" evidence="5">
    <location>
        <begin position="69"/>
        <end position="87"/>
    </location>
</feature>
<dbReference type="PANTHER" id="PTHR22950:SF349">
    <property type="entry name" value="AMINO ACID TRANSPORTER TRANSMEMBRANE DOMAIN-CONTAINING PROTEIN"/>
    <property type="match status" value="1"/>
</dbReference>
<keyword evidence="4 5" id="KW-0472">Membrane</keyword>
<feature type="transmembrane region" description="Helical" evidence="5">
    <location>
        <begin position="343"/>
        <end position="362"/>
    </location>
</feature>
<protein>
    <submittedName>
        <fullName evidence="7">Proton-coupled amino acid transporter 4</fullName>
    </submittedName>
</protein>
<dbReference type="OrthoDB" id="1684102at2759"/>
<feature type="transmembrane region" description="Helical" evidence="5">
    <location>
        <begin position="182"/>
        <end position="204"/>
    </location>
</feature>
<dbReference type="GO" id="GO:0015179">
    <property type="term" value="F:L-amino acid transmembrane transporter activity"/>
    <property type="evidence" value="ECO:0007669"/>
    <property type="project" value="TreeGrafter"/>
</dbReference>
<evidence type="ECO:0000256" key="3">
    <source>
        <dbReference type="ARBA" id="ARBA00022989"/>
    </source>
</evidence>
<feature type="transmembrane region" description="Helical" evidence="5">
    <location>
        <begin position="41"/>
        <end position="62"/>
    </location>
</feature>
<evidence type="ECO:0000256" key="1">
    <source>
        <dbReference type="ARBA" id="ARBA00004141"/>
    </source>
</evidence>
<keyword evidence="3 5" id="KW-1133">Transmembrane helix</keyword>
<accession>A0A5B7DY13</accession>
<keyword evidence="2 5" id="KW-0812">Transmembrane</keyword>
<organism evidence="7 8">
    <name type="scientific">Portunus trituberculatus</name>
    <name type="common">Swimming crab</name>
    <name type="synonym">Neptunus trituberculatus</name>
    <dbReference type="NCBI Taxonomy" id="210409"/>
    <lineage>
        <taxon>Eukaryota</taxon>
        <taxon>Metazoa</taxon>
        <taxon>Ecdysozoa</taxon>
        <taxon>Arthropoda</taxon>
        <taxon>Crustacea</taxon>
        <taxon>Multicrustacea</taxon>
        <taxon>Malacostraca</taxon>
        <taxon>Eumalacostraca</taxon>
        <taxon>Eucarida</taxon>
        <taxon>Decapoda</taxon>
        <taxon>Pleocyemata</taxon>
        <taxon>Brachyura</taxon>
        <taxon>Eubrachyura</taxon>
        <taxon>Portunoidea</taxon>
        <taxon>Portunidae</taxon>
        <taxon>Portuninae</taxon>
        <taxon>Portunus</taxon>
    </lineage>
</organism>
<comment type="subcellular location">
    <subcellularLocation>
        <location evidence="1">Membrane</location>
        <topology evidence="1">Multi-pass membrane protein</topology>
    </subcellularLocation>
</comment>
<proteinExistence type="predicted"/>
<feature type="transmembrane region" description="Helical" evidence="5">
    <location>
        <begin position="137"/>
        <end position="162"/>
    </location>
</feature>
<dbReference type="AlphaFoldDB" id="A0A5B7DY13"/>
<evidence type="ECO:0000313" key="7">
    <source>
        <dbReference type="EMBL" id="MPC26450.1"/>
    </source>
</evidence>
<dbReference type="PANTHER" id="PTHR22950">
    <property type="entry name" value="AMINO ACID TRANSPORTER"/>
    <property type="match status" value="1"/>
</dbReference>
<gene>
    <name evidence="7" type="primary">slc36a4</name>
    <name evidence="7" type="ORF">E2C01_019591</name>
</gene>
<evidence type="ECO:0000259" key="6">
    <source>
        <dbReference type="Pfam" id="PF01490"/>
    </source>
</evidence>
<evidence type="ECO:0000256" key="4">
    <source>
        <dbReference type="ARBA" id="ARBA00023136"/>
    </source>
</evidence>
<feature type="transmembrane region" description="Helical" evidence="5">
    <location>
        <begin position="107"/>
        <end position="125"/>
    </location>
</feature>
<reference evidence="7 8" key="1">
    <citation type="submission" date="2019-05" db="EMBL/GenBank/DDBJ databases">
        <title>Another draft genome of Portunus trituberculatus and its Hox gene families provides insights of decapod evolution.</title>
        <authorList>
            <person name="Jeong J.-H."/>
            <person name="Song I."/>
            <person name="Kim S."/>
            <person name="Choi T."/>
            <person name="Kim D."/>
            <person name="Ryu S."/>
            <person name="Kim W."/>
        </authorList>
    </citation>
    <scope>NUCLEOTIDE SEQUENCE [LARGE SCALE GENOMIC DNA]</scope>
    <source>
        <tissue evidence="7">Muscle</tissue>
    </source>
</reference>
<feature type="transmembrane region" description="Helical" evidence="5">
    <location>
        <begin position="251"/>
        <end position="274"/>
    </location>
</feature>
<dbReference type="EMBL" id="VSRR010001599">
    <property type="protein sequence ID" value="MPC26450.1"/>
    <property type="molecule type" value="Genomic_DNA"/>
</dbReference>
<sequence>MVKEKFDLRKAINCETLIHLIKGNIGTGILAMPDGLKNSGLYTGTVLLPFIAIICIHCMHMLVLAPFSLLSNVFLGLGLAITFHYLLMDIPSSYDRAEFKSWKQLPLFLGTSIYAFEGIGVVLPLERKMINPHDFRGLNGVLNTGMILVTCGYIAVGFFGYLKYGDAVHGSITLNLPPSDNLAQLVKVLMALAIYLTYSLMLYVPAEIMWPHLAPRFHSSKAKCLGEYAFRAFLVLVTFILAAAIPNIGLFISLVGAVSSSTLAIIFPPIIELVTFWPRQKKVKTPVAILIVIWETETNPRSDVHKPHVLPSSNVLVYVTHDCLYRAVLVSQVILSKWTIAKCVGVFSFGFICFVFGSYASIEAIIEYFKHSDEPQPRDPSLYAERITEVIVSGMEAYIPHSFSEPKPSKPCFNTACSRALHERLPTKAELFSQTFANNSTLDDSGLVPRSPPPSDYFMPSIKVLRNDDFHALTVLNPCLHLAWLALGSERSPNARVQILSTVRMCHVTTRGRIFINLIITISSSIKEEEKKKLAGLPHAYLLYGAGESVVLVERRRNLKPGNENLEVRILGRLGGGGEGKGRKEVRILGTGRRGDKLVEEEEVRKKGRCVALGRKGE</sequence>
<feature type="transmembrane region" description="Helical" evidence="5">
    <location>
        <begin position="225"/>
        <end position="245"/>
    </location>
</feature>
<feature type="domain" description="Amino acid transporter transmembrane" evidence="6">
    <location>
        <begin position="15"/>
        <end position="63"/>
    </location>
</feature>
<comment type="caution">
    <text evidence="7">The sequence shown here is derived from an EMBL/GenBank/DDBJ whole genome shotgun (WGS) entry which is preliminary data.</text>
</comment>
<evidence type="ECO:0000313" key="8">
    <source>
        <dbReference type="Proteomes" id="UP000324222"/>
    </source>
</evidence>